<organism evidence="1 2">
    <name type="scientific">Caulifigura coniformis</name>
    <dbReference type="NCBI Taxonomy" id="2527983"/>
    <lineage>
        <taxon>Bacteria</taxon>
        <taxon>Pseudomonadati</taxon>
        <taxon>Planctomycetota</taxon>
        <taxon>Planctomycetia</taxon>
        <taxon>Planctomycetales</taxon>
        <taxon>Planctomycetaceae</taxon>
        <taxon>Caulifigura</taxon>
    </lineage>
</organism>
<dbReference type="Proteomes" id="UP000315700">
    <property type="component" value="Chromosome"/>
</dbReference>
<evidence type="ECO:0000313" key="2">
    <source>
        <dbReference type="Proteomes" id="UP000315700"/>
    </source>
</evidence>
<accession>A0A517S8H6</accession>
<dbReference type="EMBL" id="CP036271">
    <property type="protein sequence ID" value="QDT52427.1"/>
    <property type="molecule type" value="Genomic_DNA"/>
</dbReference>
<dbReference type="RefSeq" id="WP_145026765.1">
    <property type="nucleotide sequence ID" value="NZ_CP036271.1"/>
</dbReference>
<gene>
    <name evidence="1" type="ORF">Pan44_04380</name>
</gene>
<name>A0A517S8H6_9PLAN</name>
<dbReference type="AlphaFoldDB" id="A0A517S8H6"/>
<evidence type="ECO:0000313" key="1">
    <source>
        <dbReference type="EMBL" id="QDT52427.1"/>
    </source>
</evidence>
<sequence length="67" mass="7697">MSRLYKITDEDLAELEKTLPKLSESLMIHLTPSLRTSLRRCKNILSDVRWHYGPAEQVQSIPADEDG</sequence>
<reference evidence="1 2" key="1">
    <citation type="submission" date="2019-02" db="EMBL/GenBank/DDBJ databases">
        <title>Deep-cultivation of Planctomycetes and their phenomic and genomic characterization uncovers novel biology.</title>
        <authorList>
            <person name="Wiegand S."/>
            <person name="Jogler M."/>
            <person name="Boedeker C."/>
            <person name="Pinto D."/>
            <person name="Vollmers J."/>
            <person name="Rivas-Marin E."/>
            <person name="Kohn T."/>
            <person name="Peeters S.H."/>
            <person name="Heuer A."/>
            <person name="Rast P."/>
            <person name="Oberbeckmann S."/>
            <person name="Bunk B."/>
            <person name="Jeske O."/>
            <person name="Meyerdierks A."/>
            <person name="Storesund J.E."/>
            <person name="Kallscheuer N."/>
            <person name="Luecker S."/>
            <person name="Lage O.M."/>
            <person name="Pohl T."/>
            <person name="Merkel B.J."/>
            <person name="Hornburger P."/>
            <person name="Mueller R.-W."/>
            <person name="Bruemmer F."/>
            <person name="Labrenz M."/>
            <person name="Spormann A.M."/>
            <person name="Op den Camp H."/>
            <person name="Overmann J."/>
            <person name="Amann R."/>
            <person name="Jetten M.S.M."/>
            <person name="Mascher T."/>
            <person name="Medema M.H."/>
            <person name="Devos D.P."/>
            <person name="Kaster A.-K."/>
            <person name="Ovreas L."/>
            <person name="Rohde M."/>
            <person name="Galperin M.Y."/>
            <person name="Jogler C."/>
        </authorList>
    </citation>
    <scope>NUCLEOTIDE SEQUENCE [LARGE SCALE GENOMIC DNA]</scope>
    <source>
        <strain evidence="1 2">Pan44</strain>
    </source>
</reference>
<proteinExistence type="predicted"/>
<keyword evidence="2" id="KW-1185">Reference proteome</keyword>
<dbReference type="KEGG" id="ccos:Pan44_04380"/>
<dbReference type="InParanoid" id="A0A517S8H6"/>
<protein>
    <submittedName>
        <fullName evidence="1">Uncharacterized protein</fullName>
    </submittedName>
</protein>